<keyword evidence="6" id="KW-0325">Glycoprotein</keyword>
<evidence type="ECO:0000256" key="2">
    <source>
        <dbReference type="ARBA" id="ARBA00022645"/>
    </source>
</evidence>
<evidence type="ECO:0000256" key="6">
    <source>
        <dbReference type="ARBA" id="ARBA00023180"/>
    </source>
</evidence>
<dbReference type="EC" id="3.4.16.-" evidence="7"/>
<dbReference type="PANTHER" id="PTHR11802">
    <property type="entry name" value="SERINE PROTEASE FAMILY S10 SERINE CARBOXYPEPTIDASE"/>
    <property type="match status" value="1"/>
</dbReference>
<sequence>MELGPCKIDMTKSSPNGTMWNPYSWNGETNIFFLDQPVGVGFSYADYGEVIETTEDAAKNVQAFVSIFFETFNQFKGRRLHLAGESYGGRYLPVFASEIVDKNAIAKAEGRDILNLKSVLVGNGVTDISTFYSGRVDVECGTASLETPVRSISACVRMRQTLPRCTKALKDNCIDTFDEINCNSANLFCHSELSVGYLATGLNPYDMTKTCEGGLESLCYKEDTAIEEYLNQPSIRLLLGVTAPQNFSSCSDDIGIRFESHLDMLAHPTQQYVAELLARDVRVLIYAGTYDWICNWVSNRMWVEKLEREGKDAFNAAEWRAWGLGDNVTENAAGITKSAGSLTFASLYGAGHMVPFDKPAEALKMVSRWISEEPL</sequence>
<reference evidence="8" key="1">
    <citation type="submission" date="2016-06" db="EMBL/GenBank/DDBJ databases">
        <title>Draft Genome sequence of the fungus Inonotus baumii.</title>
        <authorList>
            <person name="Zhu H."/>
            <person name="Lin W."/>
        </authorList>
    </citation>
    <scope>NUCLEOTIDE SEQUENCE</scope>
    <source>
        <strain evidence="8">821</strain>
    </source>
</reference>
<evidence type="ECO:0000256" key="3">
    <source>
        <dbReference type="ARBA" id="ARBA00022670"/>
    </source>
</evidence>
<evidence type="ECO:0000256" key="7">
    <source>
        <dbReference type="RuleBase" id="RU361156"/>
    </source>
</evidence>
<dbReference type="AlphaFoldDB" id="A0A9Q5HUQ5"/>
<comment type="caution">
    <text evidence="8">The sequence shown here is derived from an EMBL/GenBank/DDBJ whole genome shotgun (WGS) entry which is preliminary data.</text>
</comment>
<dbReference type="PANTHER" id="PTHR11802:SF113">
    <property type="entry name" value="SERINE CARBOXYPEPTIDASE CTSA-4.1"/>
    <property type="match status" value="1"/>
</dbReference>
<dbReference type="Pfam" id="PF00450">
    <property type="entry name" value="Peptidase_S10"/>
    <property type="match status" value="1"/>
</dbReference>
<keyword evidence="5 7" id="KW-0378">Hydrolase</keyword>
<keyword evidence="9" id="KW-1185">Reference proteome</keyword>
<dbReference type="InterPro" id="IPR029058">
    <property type="entry name" value="AB_hydrolase_fold"/>
</dbReference>
<comment type="similarity">
    <text evidence="1 7">Belongs to the peptidase S10 family.</text>
</comment>
<evidence type="ECO:0000313" key="9">
    <source>
        <dbReference type="Proteomes" id="UP000757232"/>
    </source>
</evidence>
<dbReference type="Proteomes" id="UP000757232">
    <property type="component" value="Unassembled WGS sequence"/>
</dbReference>
<keyword evidence="2 7" id="KW-0121">Carboxypeptidase</keyword>
<dbReference type="Gene3D" id="3.40.50.1820">
    <property type="entry name" value="alpha/beta hydrolase"/>
    <property type="match status" value="1"/>
</dbReference>
<keyword evidence="4" id="KW-0732">Signal</keyword>
<dbReference type="GO" id="GO:0006508">
    <property type="term" value="P:proteolysis"/>
    <property type="evidence" value="ECO:0007669"/>
    <property type="project" value="UniProtKB-KW"/>
</dbReference>
<dbReference type="SUPFAM" id="SSF53474">
    <property type="entry name" value="alpha/beta-Hydrolases"/>
    <property type="match status" value="1"/>
</dbReference>
<protein>
    <recommendedName>
        <fullName evidence="7">Carboxypeptidase</fullName>
        <ecNumber evidence="7">3.4.16.-</ecNumber>
    </recommendedName>
</protein>
<accession>A0A9Q5HUQ5</accession>
<gene>
    <name evidence="8" type="ORF">A7U60_g6481</name>
</gene>
<organism evidence="8 9">
    <name type="scientific">Sanghuangporus baumii</name>
    <name type="common">Phellinus baumii</name>
    <dbReference type="NCBI Taxonomy" id="108892"/>
    <lineage>
        <taxon>Eukaryota</taxon>
        <taxon>Fungi</taxon>
        <taxon>Dikarya</taxon>
        <taxon>Basidiomycota</taxon>
        <taxon>Agaricomycotina</taxon>
        <taxon>Agaricomycetes</taxon>
        <taxon>Hymenochaetales</taxon>
        <taxon>Hymenochaetaceae</taxon>
        <taxon>Sanghuangporus</taxon>
    </lineage>
</organism>
<dbReference type="Gene3D" id="1.10.287.410">
    <property type="match status" value="1"/>
</dbReference>
<dbReference type="GO" id="GO:0004185">
    <property type="term" value="F:serine-type carboxypeptidase activity"/>
    <property type="evidence" value="ECO:0007669"/>
    <property type="project" value="UniProtKB-UniRule"/>
</dbReference>
<dbReference type="PRINTS" id="PR00724">
    <property type="entry name" value="CRBOXYPTASEC"/>
</dbReference>
<evidence type="ECO:0000313" key="8">
    <source>
        <dbReference type="EMBL" id="OCB86363.1"/>
    </source>
</evidence>
<evidence type="ECO:0000256" key="1">
    <source>
        <dbReference type="ARBA" id="ARBA00009431"/>
    </source>
</evidence>
<evidence type="ECO:0000256" key="5">
    <source>
        <dbReference type="ARBA" id="ARBA00022801"/>
    </source>
</evidence>
<dbReference type="InterPro" id="IPR001563">
    <property type="entry name" value="Peptidase_S10"/>
</dbReference>
<evidence type="ECO:0000256" key="4">
    <source>
        <dbReference type="ARBA" id="ARBA00022729"/>
    </source>
</evidence>
<dbReference type="GO" id="GO:0000324">
    <property type="term" value="C:fungal-type vacuole"/>
    <property type="evidence" value="ECO:0007669"/>
    <property type="project" value="TreeGrafter"/>
</dbReference>
<dbReference type="OrthoDB" id="443318at2759"/>
<dbReference type="PROSITE" id="PS00131">
    <property type="entry name" value="CARBOXYPEPT_SER_SER"/>
    <property type="match status" value="1"/>
</dbReference>
<dbReference type="InterPro" id="IPR018202">
    <property type="entry name" value="Ser_caboxypep_ser_AS"/>
</dbReference>
<keyword evidence="3 7" id="KW-0645">Protease</keyword>
<name>A0A9Q5HUQ5_SANBA</name>
<dbReference type="EMBL" id="LNZH02000202">
    <property type="protein sequence ID" value="OCB86363.1"/>
    <property type="molecule type" value="Genomic_DNA"/>
</dbReference>
<proteinExistence type="inferred from homology"/>